<dbReference type="OrthoDB" id="5801210at2"/>
<proteinExistence type="predicted"/>
<protein>
    <submittedName>
        <fullName evidence="1">General secretion pathway protein GspJ</fullName>
    </submittedName>
</protein>
<dbReference type="EMBL" id="CP011144">
    <property type="protein sequence ID" value="AKC88051.1"/>
    <property type="molecule type" value="Genomic_DNA"/>
</dbReference>
<dbReference type="NCBIfam" id="TIGR02532">
    <property type="entry name" value="IV_pilin_GFxxxE"/>
    <property type="match status" value="1"/>
</dbReference>
<dbReference type="KEGG" id="psuw:WQ53_16025"/>
<dbReference type="Pfam" id="PF07963">
    <property type="entry name" value="N_methyl"/>
    <property type="match status" value="1"/>
</dbReference>
<reference evidence="1 2" key="1">
    <citation type="journal article" date="2015" name="Genome Announc.">
        <title>Complete Genome Sequence of Pseudoxanthomonas suwonensis Strain J1, a Cellulose-Degrading Bacterium Isolated from Leaf- and Wood-Enriched Soil.</title>
        <authorList>
            <person name="Hou L."/>
            <person name="Jiang J."/>
            <person name="Xu Z."/>
            <person name="Zhou Y."/>
            <person name="Leung F.C."/>
        </authorList>
    </citation>
    <scope>NUCLEOTIDE SEQUENCE [LARGE SCALE GENOMIC DNA]</scope>
    <source>
        <strain evidence="1 2">J1</strain>
    </source>
</reference>
<organism evidence="1 2">
    <name type="scientific">Pseudoxanthomonas suwonensis</name>
    <dbReference type="NCBI Taxonomy" id="314722"/>
    <lineage>
        <taxon>Bacteria</taxon>
        <taxon>Pseudomonadati</taxon>
        <taxon>Pseudomonadota</taxon>
        <taxon>Gammaproteobacteria</taxon>
        <taxon>Lysobacterales</taxon>
        <taxon>Lysobacteraceae</taxon>
        <taxon>Pseudoxanthomonas</taxon>
    </lineage>
</organism>
<evidence type="ECO:0000313" key="2">
    <source>
        <dbReference type="Proteomes" id="UP000033067"/>
    </source>
</evidence>
<keyword evidence="2" id="KW-1185">Reference proteome</keyword>
<dbReference type="AlphaFoldDB" id="A0A0E3UPH9"/>
<accession>A0A0E3UPH9</accession>
<dbReference type="Proteomes" id="UP000033067">
    <property type="component" value="Chromosome"/>
</dbReference>
<gene>
    <name evidence="1" type="ORF">WQ53_16025</name>
</gene>
<sequence length="218" mass="23645">MVALPIAARSGAARMRGFTMIEVLLAMVLLAAGLALAFAVIRSAQAVGARGEAIAARSERMRAVEGFLRWRLAGALPITFDTEGGARHLRFVGEPERMRFVADLPPYLGHGGPYLHELQTDGRGSQRRLLLDLSMVQAGRVVAGTTVRPPEVLADRLQAVRFRYRGLDPQGGLGDWQAQWPWPERMPLQVEVVIEPDDGEAWPPMVVSLPHGSAGAAP</sequence>
<name>A0A0E3UPH9_9GAMM</name>
<evidence type="ECO:0000313" key="1">
    <source>
        <dbReference type="EMBL" id="AKC88051.1"/>
    </source>
</evidence>
<dbReference type="PATRIC" id="fig|314722.6.peg.3471"/>
<dbReference type="RefSeq" id="WP_052633717.1">
    <property type="nucleotide sequence ID" value="NZ_CP011144.1"/>
</dbReference>
<dbReference type="InterPro" id="IPR012902">
    <property type="entry name" value="N_methyl_site"/>
</dbReference>